<dbReference type="Pfam" id="PF12937">
    <property type="entry name" value="F-box-like"/>
    <property type="match status" value="1"/>
</dbReference>
<dbReference type="Gene3D" id="3.80.10.10">
    <property type="entry name" value="Ribonuclease Inhibitor"/>
    <property type="match status" value="4"/>
</dbReference>
<evidence type="ECO:0000313" key="3">
    <source>
        <dbReference type="Proteomes" id="UP001165740"/>
    </source>
</evidence>
<dbReference type="PROSITE" id="PS50181">
    <property type="entry name" value="FBOX"/>
    <property type="match status" value="1"/>
</dbReference>
<dbReference type="GeneID" id="106063429"/>
<proteinExistence type="predicted"/>
<dbReference type="Pfam" id="PF13516">
    <property type="entry name" value="LRR_6"/>
    <property type="match status" value="2"/>
</dbReference>
<evidence type="ECO:0000259" key="2">
    <source>
        <dbReference type="PROSITE" id="PS50181"/>
    </source>
</evidence>
<dbReference type="InterPro" id="IPR001611">
    <property type="entry name" value="Leu-rich_rpt"/>
</dbReference>
<evidence type="ECO:0000256" key="1">
    <source>
        <dbReference type="ARBA" id="ARBA00022786"/>
    </source>
</evidence>
<evidence type="ECO:0000313" key="4">
    <source>
        <dbReference type="RefSeq" id="XP_013077246.2"/>
    </source>
</evidence>
<dbReference type="SUPFAM" id="SSF81383">
    <property type="entry name" value="F-box domain"/>
    <property type="match status" value="1"/>
</dbReference>
<dbReference type="AlphaFoldDB" id="A0A9U8E8K3"/>
<dbReference type="OMA" id="SINLWYC"/>
<dbReference type="InterPro" id="IPR032675">
    <property type="entry name" value="LRR_dom_sf"/>
</dbReference>
<dbReference type="PANTHER" id="PTHR13318">
    <property type="entry name" value="PARTNER OF PAIRED, ISOFORM B-RELATED"/>
    <property type="match status" value="1"/>
</dbReference>
<keyword evidence="1" id="KW-0833">Ubl conjugation pathway</keyword>
<dbReference type="Proteomes" id="UP001165740">
    <property type="component" value="Chromosome 7"/>
</dbReference>
<gene>
    <name evidence="4" type="primary">LOC106063429</name>
</gene>
<feature type="domain" description="F-box" evidence="2">
    <location>
        <begin position="1"/>
        <end position="32"/>
    </location>
</feature>
<dbReference type="SMART" id="SM00367">
    <property type="entry name" value="LRR_CC"/>
    <property type="match status" value="8"/>
</dbReference>
<dbReference type="GO" id="GO:0031146">
    <property type="term" value="P:SCF-dependent proteasomal ubiquitin-dependent protein catabolic process"/>
    <property type="evidence" value="ECO:0007669"/>
    <property type="project" value="TreeGrafter"/>
</dbReference>
<reference evidence="4" key="1">
    <citation type="submission" date="2025-08" db="UniProtKB">
        <authorList>
            <consortium name="RefSeq"/>
        </authorList>
    </citation>
    <scope>IDENTIFICATION</scope>
</reference>
<dbReference type="Gene3D" id="1.20.1280.50">
    <property type="match status" value="1"/>
</dbReference>
<dbReference type="OrthoDB" id="27842at2759"/>
<dbReference type="PANTHER" id="PTHR13318:SF95">
    <property type="entry name" value="F-BOX PROTEIN YLR352W"/>
    <property type="match status" value="1"/>
</dbReference>
<dbReference type="KEGG" id="bgt:106063429"/>
<dbReference type="RefSeq" id="XP_013077246.2">
    <property type="nucleotide sequence ID" value="XM_013221792.2"/>
</dbReference>
<accession>A0A9U8E8K3</accession>
<dbReference type="InterPro" id="IPR001810">
    <property type="entry name" value="F-box_dom"/>
</dbReference>
<dbReference type="GO" id="GO:0019005">
    <property type="term" value="C:SCF ubiquitin ligase complex"/>
    <property type="evidence" value="ECO:0007669"/>
    <property type="project" value="TreeGrafter"/>
</dbReference>
<sequence length="601" mass="67473">MNYLPSELISHIMGYLNFNDRKEASLVNKAWYIAYLHPSLQRNVVVKCKPPEKGSLPQGLLRRRLTHIDFGEGRSESINEDSLIQILKECPGLMELDLSGCNHLFFSGRFLERESDRHILRKTLLNLKELKLTGLRQMTDMTFLRLVSVCENLERISLASTNIIFGNQLSGLNQISPVIFQFSTFLKFVKDIAGQIKSIDLSYTTVPNDALDALASIKGLVLDEIVLKNCTELSDKGVKFLVTKQHSLKILDISECRELGTTKAFFATLANNLPELHTLLMRKCVKMSQCDISSLADFKSLTTFDLGEVNNLTGNDLVKGLCSKGPKLKSLSLPFCPDIPNDFFIQLSSSNYLLTYLDLSSCHQLSDYALQAILRSMTLLHSLKLPYCREISDFGILGYIPEQGVIPAHTFDFDHVGCPCTRERDSKIFRKPVDIHKEEKACMSIVKKSMESGQPLHMLSNLSKLEKLDLSSTIRITHVGLSQAIRFKHLRVLSLNGMARIVDDTLAIIAHHNANLEEVNVRGSKITDKGASELAMHCPNLTRLDVSQCEGLTNAGLELLATKAKRLRYLDVSYTSVTQEGVKNIESKFLSLKVLSRPYLY</sequence>
<dbReference type="InterPro" id="IPR006553">
    <property type="entry name" value="Leu-rich_rpt_Cys-con_subtyp"/>
</dbReference>
<organism evidence="3 4">
    <name type="scientific">Biomphalaria glabrata</name>
    <name type="common">Bloodfluke planorb</name>
    <name type="synonym">Freshwater snail</name>
    <dbReference type="NCBI Taxonomy" id="6526"/>
    <lineage>
        <taxon>Eukaryota</taxon>
        <taxon>Metazoa</taxon>
        <taxon>Spiralia</taxon>
        <taxon>Lophotrochozoa</taxon>
        <taxon>Mollusca</taxon>
        <taxon>Gastropoda</taxon>
        <taxon>Heterobranchia</taxon>
        <taxon>Euthyneura</taxon>
        <taxon>Panpulmonata</taxon>
        <taxon>Hygrophila</taxon>
        <taxon>Lymnaeoidea</taxon>
        <taxon>Planorbidae</taxon>
        <taxon>Biomphalaria</taxon>
    </lineage>
</organism>
<dbReference type="InterPro" id="IPR036047">
    <property type="entry name" value="F-box-like_dom_sf"/>
</dbReference>
<dbReference type="SUPFAM" id="SSF52047">
    <property type="entry name" value="RNI-like"/>
    <property type="match status" value="2"/>
</dbReference>
<keyword evidence="3" id="KW-1185">Reference proteome</keyword>
<name>A0A9U8E8K3_BIOGL</name>
<protein>
    <submittedName>
        <fullName evidence="4">F-box/LRR-repeat protein 2-like</fullName>
    </submittedName>
</protein>